<dbReference type="OrthoDB" id="4491390at2759"/>
<dbReference type="GO" id="GO:0005634">
    <property type="term" value="C:nucleus"/>
    <property type="evidence" value="ECO:0007669"/>
    <property type="project" value="TreeGrafter"/>
</dbReference>
<dbReference type="Proteomes" id="UP000827724">
    <property type="component" value="Unassembled WGS sequence"/>
</dbReference>
<dbReference type="AlphaFoldDB" id="A0A9P8QND3"/>
<feature type="domain" description="Zn(2)-C6 fungal-type" evidence="3">
    <location>
        <begin position="66"/>
        <end position="94"/>
    </location>
</feature>
<feature type="region of interest" description="Disordered" evidence="2">
    <location>
        <begin position="45"/>
        <end position="64"/>
    </location>
</feature>
<dbReference type="GO" id="GO:0000981">
    <property type="term" value="F:DNA-binding transcription factor activity, RNA polymerase II-specific"/>
    <property type="evidence" value="ECO:0007669"/>
    <property type="project" value="InterPro"/>
</dbReference>
<dbReference type="InterPro" id="IPR036864">
    <property type="entry name" value="Zn2-C6_fun-type_DNA-bd_sf"/>
</dbReference>
<organism evidence="4 5">
    <name type="scientific">Trichoderma cornu-damae</name>
    <dbReference type="NCBI Taxonomy" id="654480"/>
    <lineage>
        <taxon>Eukaryota</taxon>
        <taxon>Fungi</taxon>
        <taxon>Dikarya</taxon>
        <taxon>Ascomycota</taxon>
        <taxon>Pezizomycotina</taxon>
        <taxon>Sordariomycetes</taxon>
        <taxon>Hypocreomycetidae</taxon>
        <taxon>Hypocreales</taxon>
        <taxon>Hypocreaceae</taxon>
        <taxon>Trichoderma</taxon>
    </lineage>
</organism>
<evidence type="ECO:0000313" key="5">
    <source>
        <dbReference type="Proteomes" id="UP000827724"/>
    </source>
</evidence>
<dbReference type="Pfam" id="PF00172">
    <property type="entry name" value="Zn_clus"/>
    <property type="match status" value="1"/>
</dbReference>
<evidence type="ECO:0000256" key="2">
    <source>
        <dbReference type="SAM" id="MobiDB-lite"/>
    </source>
</evidence>
<name>A0A9P8QND3_9HYPO</name>
<evidence type="ECO:0000259" key="3">
    <source>
        <dbReference type="PROSITE" id="PS50048"/>
    </source>
</evidence>
<keyword evidence="5" id="KW-1185">Reference proteome</keyword>
<comment type="caution">
    <text evidence="4">The sequence shown here is derived from an EMBL/GenBank/DDBJ whole genome shotgun (WGS) entry which is preliminary data.</text>
</comment>
<keyword evidence="1" id="KW-0539">Nucleus</keyword>
<dbReference type="CDD" id="cd00067">
    <property type="entry name" value="GAL4"/>
    <property type="match status" value="1"/>
</dbReference>
<dbReference type="GO" id="GO:0008270">
    <property type="term" value="F:zinc ion binding"/>
    <property type="evidence" value="ECO:0007669"/>
    <property type="project" value="InterPro"/>
</dbReference>
<dbReference type="SUPFAM" id="SSF57701">
    <property type="entry name" value="Zn2/Cys6 DNA-binding domain"/>
    <property type="match status" value="1"/>
</dbReference>
<dbReference type="SMART" id="SM00066">
    <property type="entry name" value="GAL4"/>
    <property type="match status" value="1"/>
</dbReference>
<reference evidence="4" key="1">
    <citation type="submission" date="2021-08" db="EMBL/GenBank/DDBJ databases">
        <title>Chromosome-Level Trichoderma cornu-damae using Hi-C Data.</title>
        <authorList>
            <person name="Kim C.S."/>
        </authorList>
    </citation>
    <scope>NUCLEOTIDE SEQUENCE</scope>
    <source>
        <strain evidence="4">KA19-0412C</strain>
    </source>
</reference>
<dbReference type="Gene3D" id="4.10.240.10">
    <property type="entry name" value="Zn(2)-C6 fungal-type DNA-binding domain"/>
    <property type="match status" value="1"/>
</dbReference>
<dbReference type="EMBL" id="JAIWOZ010000003">
    <property type="protein sequence ID" value="KAH6608294.1"/>
    <property type="molecule type" value="Genomic_DNA"/>
</dbReference>
<sequence>MGTPADKKTHKAESFLAYGPSWFGKLPYREANALWELGMASNTKDGALQQRNKPVGKPRGMRRDRDCRSCKLRNVKCDLNRPSCGECVAAGVPCGGYPQRVIWVGASSSAKDAASSTAIRTRQARSQSTVSRSSDSGPDRAADSWSPPDRPASSPGDDVPINWSDADQNSFIRPLVSLCQQIISLDGDALRSNQYLSVEALRLISRLRDFVQARIDGHPARAIASGGGVWEPEDVARRRLDALMSLKDALKATNPFAFIGIAAFAFFEVCDSGFGDWQRHLYGAKSLLDYHCKSRAQLDSLSRSVTGLGEMVVRLVWFDTCGSIIRGTSDLIFESWHRDLLNDSFFRTVGCDADTFKLFTRVASGEVASNPSKSAFLAMEQLLRLGQGVTDWDRSADAYRCAGVIAVLTRVSSEPMALLTPSTISLAVDRTCQIIAATPSSSQFYIHMAVPAYLAGINASSEQQCDVVRSYWHNCNHAGVRRYPDGLARCEDRWKMKGLA</sequence>
<keyword evidence="4" id="KW-0238">DNA-binding</keyword>
<dbReference type="PROSITE" id="PS50048">
    <property type="entry name" value="ZN2_CY6_FUNGAL_2"/>
    <property type="match status" value="1"/>
</dbReference>
<evidence type="ECO:0000256" key="1">
    <source>
        <dbReference type="ARBA" id="ARBA00023242"/>
    </source>
</evidence>
<dbReference type="PANTHER" id="PTHR37534:SF51">
    <property type="entry name" value="ACRIFLAVINE SENSITIVITY CONTROL PROTEIN ACR-2"/>
    <property type="match status" value="1"/>
</dbReference>
<evidence type="ECO:0000313" key="4">
    <source>
        <dbReference type="EMBL" id="KAH6608294.1"/>
    </source>
</evidence>
<dbReference type="InterPro" id="IPR001138">
    <property type="entry name" value="Zn2Cys6_DnaBD"/>
</dbReference>
<dbReference type="GO" id="GO:0000976">
    <property type="term" value="F:transcription cis-regulatory region binding"/>
    <property type="evidence" value="ECO:0007669"/>
    <property type="project" value="TreeGrafter"/>
</dbReference>
<dbReference type="PANTHER" id="PTHR37534">
    <property type="entry name" value="TRANSCRIPTIONAL ACTIVATOR PROTEIN UGA3"/>
    <property type="match status" value="1"/>
</dbReference>
<feature type="region of interest" description="Disordered" evidence="2">
    <location>
        <begin position="114"/>
        <end position="163"/>
    </location>
</feature>
<protein>
    <submittedName>
        <fullName evidence="4">Zn2-c6 fungal-type dna-binding domain</fullName>
    </submittedName>
</protein>
<accession>A0A9P8QND3</accession>
<feature type="compositionally biased region" description="Low complexity" evidence="2">
    <location>
        <begin position="114"/>
        <end position="136"/>
    </location>
</feature>
<gene>
    <name evidence="4" type="ORF">Trco_004607</name>
</gene>
<dbReference type="GO" id="GO:0045944">
    <property type="term" value="P:positive regulation of transcription by RNA polymerase II"/>
    <property type="evidence" value="ECO:0007669"/>
    <property type="project" value="TreeGrafter"/>
</dbReference>
<proteinExistence type="predicted"/>